<sequence length="681" mass="76795">MDAHSGLVQVRELHKERSALEREYAAKLQLLAKKAAEKKAKKIVALILGNEPTKAWDESTVAKSTLDKAYTQLIAAMTDASRDHINLAEAIDTKVVEPLRATEKRHEETKKKEIQYYQKLLADRDRVYSDRVKSKQKYDNECAEVESYRQKQEHSADNRHAERAARQYEQQQVDMLNSKNAYLISIAVANKVKERFYSEHLPALENEFQELQTRLLTRFVEIVKDAQEIQLQHLDTLRSHLIATEATLDAVNPQADQDLFIDYNIAPFSPPPDWAFEPSAVHYDHGTMSVEPAPKVYLQNRLSKCRAKLQELEPVLSSKQKEADQLRKLVDTYTSNSTLGDPNEVLDLETFGGFPDEVKYHVAFINGFPDTGMKGTLSKRLLHKQAKRLGHADIAARLAADPNYANKLARVPDNRISHLRTQVKKACAGQVVSQYGLRPGDGGRVQRWLDRRFYIFPGDVDKRLEKKSPYEHPIFIEVIASCFFRGPDSIASKWASMFSSSHPDLPDELEVPPPMVALVATAVHNALSEWRTGVHRSIPFHGAVHEEQYRGHLDILEGIKSRSLRAYHAMMHRLYTAASSSSGTTADASESNPNSTIEMIEILPLAPGMNHDDTRMLSHADAPPVPLMPSSPAPASIAPPAPCNCSVTRPFAFIQALPYNNRVSFHLQPHRRPMLLLRLLV</sequence>
<comment type="caution">
    <text evidence="1">The sequence shown here is derived from an EMBL/GenBank/DDBJ whole genome shotgun (WGS) entry which is preliminary data.</text>
</comment>
<protein>
    <submittedName>
        <fullName evidence="1">Uncharacterized protein</fullName>
    </submittedName>
</protein>
<keyword evidence="2" id="KW-1185">Reference proteome</keyword>
<proteinExistence type="predicted"/>
<gene>
    <name evidence="1" type="ORF">NUW54_g5805</name>
</gene>
<dbReference type="EMBL" id="JANSHE010001476">
    <property type="protein sequence ID" value="KAJ3002518.1"/>
    <property type="molecule type" value="Genomic_DNA"/>
</dbReference>
<dbReference type="Proteomes" id="UP001144978">
    <property type="component" value="Unassembled WGS sequence"/>
</dbReference>
<evidence type="ECO:0000313" key="2">
    <source>
        <dbReference type="Proteomes" id="UP001144978"/>
    </source>
</evidence>
<organism evidence="1 2">
    <name type="scientific">Trametes sanguinea</name>
    <dbReference type="NCBI Taxonomy" id="158606"/>
    <lineage>
        <taxon>Eukaryota</taxon>
        <taxon>Fungi</taxon>
        <taxon>Dikarya</taxon>
        <taxon>Basidiomycota</taxon>
        <taxon>Agaricomycotina</taxon>
        <taxon>Agaricomycetes</taxon>
        <taxon>Polyporales</taxon>
        <taxon>Polyporaceae</taxon>
        <taxon>Trametes</taxon>
    </lineage>
</organism>
<accession>A0ACC1PVK8</accession>
<name>A0ACC1PVK8_9APHY</name>
<reference evidence="1" key="1">
    <citation type="submission" date="2022-08" db="EMBL/GenBank/DDBJ databases">
        <title>Genome Sequence of Pycnoporus sanguineus.</title>
        <authorList>
            <person name="Buettner E."/>
        </authorList>
    </citation>
    <scope>NUCLEOTIDE SEQUENCE</scope>
    <source>
        <strain evidence="1">CG-C14</strain>
    </source>
</reference>
<evidence type="ECO:0000313" key="1">
    <source>
        <dbReference type="EMBL" id="KAJ3002518.1"/>
    </source>
</evidence>